<dbReference type="EMBL" id="CM003377">
    <property type="protein sequence ID" value="KOM48590.1"/>
    <property type="molecule type" value="Genomic_DNA"/>
</dbReference>
<dbReference type="Gramene" id="KOM48590">
    <property type="protein sequence ID" value="KOM48590"/>
    <property type="gene ID" value="LR48_Vigan07g229400"/>
</dbReference>
<dbReference type="Proteomes" id="UP000053144">
    <property type="component" value="Chromosome 7"/>
</dbReference>
<dbReference type="AlphaFoldDB" id="A0A0L9V0F5"/>
<sequence>MEAYNALLPQAKVELSEDWGKDGALPRRKDGALWCEGDREIGEVAVVRCEGEKEIGGNIAGCAKEREGSRGGSVVTGKSGPMDGVLKIGGVAAASWFSGGSVVVALDIGVILENVVGEEDFVWWFVVVRNRGISSNSYFKPNLSFASSSSSTYAFFLFVSTTTTTTATPWLATPPPLCCLVSPASFLSLFAEGPARCHFWMRLLRSPSRHWCPPLLPPPLLPPSVLPPKLFQSCYLH</sequence>
<name>A0A0L9V0F5_PHAAN</name>
<accession>A0A0L9V0F5</accession>
<evidence type="ECO:0000313" key="2">
    <source>
        <dbReference type="Proteomes" id="UP000053144"/>
    </source>
</evidence>
<protein>
    <submittedName>
        <fullName evidence="1">Uncharacterized protein</fullName>
    </submittedName>
</protein>
<reference evidence="2" key="1">
    <citation type="journal article" date="2015" name="Proc. Natl. Acad. Sci. U.S.A.">
        <title>Genome sequencing of adzuki bean (Vigna angularis) provides insight into high starch and low fat accumulation and domestication.</title>
        <authorList>
            <person name="Yang K."/>
            <person name="Tian Z."/>
            <person name="Chen C."/>
            <person name="Luo L."/>
            <person name="Zhao B."/>
            <person name="Wang Z."/>
            <person name="Yu L."/>
            <person name="Li Y."/>
            <person name="Sun Y."/>
            <person name="Li W."/>
            <person name="Chen Y."/>
            <person name="Li Y."/>
            <person name="Zhang Y."/>
            <person name="Ai D."/>
            <person name="Zhao J."/>
            <person name="Shang C."/>
            <person name="Ma Y."/>
            <person name="Wu B."/>
            <person name="Wang M."/>
            <person name="Gao L."/>
            <person name="Sun D."/>
            <person name="Zhang P."/>
            <person name="Guo F."/>
            <person name="Wang W."/>
            <person name="Li Y."/>
            <person name="Wang J."/>
            <person name="Varshney R.K."/>
            <person name="Wang J."/>
            <person name="Ling H.Q."/>
            <person name="Wan P."/>
        </authorList>
    </citation>
    <scope>NUCLEOTIDE SEQUENCE</scope>
    <source>
        <strain evidence="2">cv. Jingnong 6</strain>
    </source>
</reference>
<gene>
    <name evidence="1" type="ORF">LR48_Vigan07g229400</name>
</gene>
<proteinExistence type="predicted"/>
<organism evidence="1 2">
    <name type="scientific">Phaseolus angularis</name>
    <name type="common">Azuki bean</name>
    <name type="synonym">Vigna angularis</name>
    <dbReference type="NCBI Taxonomy" id="3914"/>
    <lineage>
        <taxon>Eukaryota</taxon>
        <taxon>Viridiplantae</taxon>
        <taxon>Streptophyta</taxon>
        <taxon>Embryophyta</taxon>
        <taxon>Tracheophyta</taxon>
        <taxon>Spermatophyta</taxon>
        <taxon>Magnoliopsida</taxon>
        <taxon>eudicotyledons</taxon>
        <taxon>Gunneridae</taxon>
        <taxon>Pentapetalae</taxon>
        <taxon>rosids</taxon>
        <taxon>fabids</taxon>
        <taxon>Fabales</taxon>
        <taxon>Fabaceae</taxon>
        <taxon>Papilionoideae</taxon>
        <taxon>50 kb inversion clade</taxon>
        <taxon>NPAAA clade</taxon>
        <taxon>indigoferoid/millettioid clade</taxon>
        <taxon>Phaseoleae</taxon>
        <taxon>Vigna</taxon>
    </lineage>
</organism>
<evidence type="ECO:0000313" key="1">
    <source>
        <dbReference type="EMBL" id="KOM48590.1"/>
    </source>
</evidence>